<dbReference type="Proteomes" id="UP000001064">
    <property type="component" value="Unassembled WGS sequence"/>
</dbReference>
<evidence type="ECO:0000313" key="2">
    <source>
        <dbReference type="EMBL" id="EGC39692.1"/>
    </source>
</evidence>
<keyword evidence="3" id="KW-1185">Reference proteome</keyword>
<dbReference type="GO" id="GO:0005634">
    <property type="term" value="C:nucleus"/>
    <property type="evidence" value="ECO:0000318"/>
    <property type="project" value="GO_Central"/>
</dbReference>
<gene>
    <name evidence="2" type="ORF">DICPUDRAFT_74767</name>
</gene>
<reference evidence="3" key="1">
    <citation type="journal article" date="2011" name="Genome Biol.">
        <title>Comparative genomics of the social amoebae Dictyostelium discoideum and Dictyostelium purpureum.</title>
        <authorList>
            <consortium name="US DOE Joint Genome Institute (JGI-PGF)"/>
            <person name="Sucgang R."/>
            <person name="Kuo A."/>
            <person name="Tian X."/>
            <person name="Salerno W."/>
            <person name="Parikh A."/>
            <person name="Feasley C.L."/>
            <person name="Dalin E."/>
            <person name="Tu H."/>
            <person name="Huang E."/>
            <person name="Barry K."/>
            <person name="Lindquist E."/>
            <person name="Shapiro H."/>
            <person name="Bruce D."/>
            <person name="Schmutz J."/>
            <person name="Salamov A."/>
            <person name="Fey P."/>
            <person name="Gaudet P."/>
            <person name="Anjard C."/>
            <person name="Babu M.M."/>
            <person name="Basu S."/>
            <person name="Bushmanova Y."/>
            <person name="van der Wel H."/>
            <person name="Katoh-Kurasawa M."/>
            <person name="Dinh C."/>
            <person name="Coutinho P.M."/>
            <person name="Saito T."/>
            <person name="Elias M."/>
            <person name="Schaap P."/>
            <person name="Kay R.R."/>
            <person name="Henrissat B."/>
            <person name="Eichinger L."/>
            <person name="Rivero F."/>
            <person name="Putnam N.H."/>
            <person name="West C.M."/>
            <person name="Loomis W.F."/>
            <person name="Chisholm R.L."/>
            <person name="Shaulsky G."/>
            <person name="Strassmann J.E."/>
            <person name="Queller D.C."/>
            <person name="Kuspa A."/>
            <person name="Grigoriev I.V."/>
        </authorList>
    </citation>
    <scope>NUCLEOTIDE SEQUENCE [LARGE SCALE GENOMIC DNA]</scope>
    <source>
        <strain evidence="3">QSDP1</strain>
    </source>
</reference>
<dbReference type="OrthoDB" id="431557at2759"/>
<dbReference type="InterPro" id="IPR050115">
    <property type="entry name" value="Proteasome_alpha"/>
</dbReference>
<dbReference type="InterPro" id="IPR029055">
    <property type="entry name" value="Ntn_hydrolases_N"/>
</dbReference>
<dbReference type="VEuPathDB" id="AmoebaDB:DICPUDRAFT_74767"/>
<dbReference type="InParanoid" id="F0Z8P4"/>
<dbReference type="RefSeq" id="XP_003283801.1">
    <property type="nucleotide sequence ID" value="XM_003283753.1"/>
</dbReference>
<dbReference type="EMBL" id="GL870953">
    <property type="protein sequence ID" value="EGC39692.1"/>
    <property type="molecule type" value="Genomic_DNA"/>
</dbReference>
<dbReference type="AlphaFoldDB" id="F0Z8P4"/>
<dbReference type="KEGG" id="dpp:DICPUDRAFT_74767"/>
<keyword evidence="1" id="KW-0647">Proteasome</keyword>
<organism evidence="2 3">
    <name type="scientific">Dictyostelium purpureum</name>
    <name type="common">Slime mold</name>
    <dbReference type="NCBI Taxonomy" id="5786"/>
    <lineage>
        <taxon>Eukaryota</taxon>
        <taxon>Amoebozoa</taxon>
        <taxon>Evosea</taxon>
        <taxon>Eumycetozoa</taxon>
        <taxon>Dictyostelia</taxon>
        <taxon>Dictyosteliales</taxon>
        <taxon>Dictyosteliaceae</taxon>
        <taxon>Dictyostelium</taxon>
    </lineage>
</organism>
<evidence type="ECO:0000313" key="3">
    <source>
        <dbReference type="Proteomes" id="UP000001064"/>
    </source>
</evidence>
<dbReference type="GeneID" id="10509706"/>
<accession>F0Z8P4</accession>
<evidence type="ECO:0000256" key="1">
    <source>
        <dbReference type="ARBA" id="ARBA00022942"/>
    </source>
</evidence>
<protein>
    <submittedName>
        <fullName evidence="2">Uncharacterized protein</fullName>
    </submittedName>
</protein>
<dbReference type="GO" id="GO:0019773">
    <property type="term" value="C:proteasome core complex, alpha-subunit complex"/>
    <property type="evidence" value="ECO:0000318"/>
    <property type="project" value="GO_Central"/>
</dbReference>
<dbReference type="Gene3D" id="3.60.20.10">
    <property type="entry name" value="Glutamine Phosphoribosylpyrophosphate, subunit 1, domain 1"/>
    <property type="match status" value="1"/>
</dbReference>
<dbReference type="SUPFAM" id="SSF56235">
    <property type="entry name" value="N-terminal nucleophile aminohydrolases (Ntn hydrolases)"/>
    <property type="match status" value="1"/>
</dbReference>
<dbReference type="Pfam" id="PF00227">
    <property type="entry name" value="Proteasome"/>
    <property type="match status" value="1"/>
</dbReference>
<dbReference type="InterPro" id="IPR001353">
    <property type="entry name" value="Proteasome_sua/b"/>
</dbReference>
<dbReference type="eggNOG" id="KOG0176">
    <property type="taxonomic scope" value="Eukaryota"/>
</dbReference>
<dbReference type="GO" id="GO:0043161">
    <property type="term" value="P:proteasome-mediated ubiquitin-dependent protein catabolic process"/>
    <property type="evidence" value="ECO:0000318"/>
    <property type="project" value="GO_Central"/>
</dbReference>
<name>F0Z8P4_DICPU</name>
<proteinExistence type="predicted"/>
<dbReference type="STRING" id="5786.F0Z8P4"/>
<sequence>MTEDIFGSFMIGIQCEEGVIIATEVSKDHQRLFEIDDNLMCSIIGTNDPRDILDKARTEALNHRGINNKIPMNVESCVKTINNLLLKSNEDGLSHGASVLVGGIDEQNGSLFPSLYYIDPSGAYNQVQSKVIGGKGYEGAQSILQANYSTKLSLKECQDQIVSTLKYLNREVSFSNIQLGIALKSNGLCKINSKLELGNILSNLPCE</sequence>
<dbReference type="PANTHER" id="PTHR11599">
    <property type="entry name" value="PROTEASOME SUBUNIT ALPHA/BETA"/>
    <property type="match status" value="1"/>
</dbReference>